<organism evidence="1 2">
    <name type="scientific">Pendulispora rubella</name>
    <dbReference type="NCBI Taxonomy" id="2741070"/>
    <lineage>
        <taxon>Bacteria</taxon>
        <taxon>Pseudomonadati</taxon>
        <taxon>Myxococcota</taxon>
        <taxon>Myxococcia</taxon>
        <taxon>Myxococcales</taxon>
        <taxon>Sorangiineae</taxon>
        <taxon>Pendulisporaceae</taxon>
        <taxon>Pendulispora</taxon>
    </lineage>
</organism>
<name>A0ABZ2LHV3_9BACT</name>
<dbReference type="Proteomes" id="UP001374803">
    <property type="component" value="Chromosome"/>
</dbReference>
<evidence type="ECO:0000313" key="2">
    <source>
        <dbReference type="Proteomes" id="UP001374803"/>
    </source>
</evidence>
<dbReference type="EMBL" id="CP089983">
    <property type="protein sequence ID" value="WXB08730.1"/>
    <property type="molecule type" value="Genomic_DNA"/>
</dbReference>
<accession>A0ABZ2LHV3</accession>
<protein>
    <submittedName>
        <fullName evidence="1">Uncharacterized protein</fullName>
    </submittedName>
</protein>
<gene>
    <name evidence="1" type="ORF">LVJ94_15995</name>
</gene>
<sequence length="155" mass="16061">MRAALCSIVLGAIAVVGTSLGACLMTIDENRIPSSEADAAPDAPSPVSLACGDAACTLARAVCCARNFGDTDYRHGYCTVASQCESGDYFTCQRTRDCREAGTVCCTVMDRGSFTHTECAASCTGSMLCEPGVDRCPDGKMCTPSQGFPGLGECI</sequence>
<proteinExistence type="predicted"/>
<evidence type="ECO:0000313" key="1">
    <source>
        <dbReference type="EMBL" id="WXB08730.1"/>
    </source>
</evidence>
<dbReference type="RefSeq" id="WP_394838406.1">
    <property type="nucleotide sequence ID" value="NZ_CP089929.1"/>
</dbReference>
<dbReference type="PROSITE" id="PS51257">
    <property type="entry name" value="PROKAR_LIPOPROTEIN"/>
    <property type="match status" value="1"/>
</dbReference>
<reference evidence="1" key="1">
    <citation type="submission" date="2021-12" db="EMBL/GenBank/DDBJ databases">
        <title>Discovery of the Pendulisporaceae a myxobacterial family with distinct sporulation behavior and unique specialized metabolism.</title>
        <authorList>
            <person name="Garcia R."/>
            <person name="Popoff A."/>
            <person name="Bader C.D."/>
            <person name="Loehr J."/>
            <person name="Walesch S."/>
            <person name="Walt C."/>
            <person name="Boldt J."/>
            <person name="Bunk B."/>
            <person name="Haeckl F.J.F.P.J."/>
            <person name="Gunesch A.P."/>
            <person name="Birkelbach J."/>
            <person name="Nuebel U."/>
            <person name="Pietschmann T."/>
            <person name="Bach T."/>
            <person name="Mueller R."/>
        </authorList>
    </citation>
    <scope>NUCLEOTIDE SEQUENCE</scope>
    <source>
        <strain evidence="1">MSr11367</strain>
    </source>
</reference>
<keyword evidence="2" id="KW-1185">Reference proteome</keyword>